<gene>
    <name evidence="1" type="ORF">B9Z07_31605</name>
</gene>
<dbReference type="Gene3D" id="2.60.120.260">
    <property type="entry name" value="Galactose-binding domain-like"/>
    <property type="match status" value="1"/>
</dbReference>
<sequence length="463" mass="48308">MLAACVALGYTILGDNTTIAPDRVGVRFGLNIGVPGKKIVLPLAGSVMVNACVHFFNVGVGVDIGLQGSDGTQVTALAHGDWVTYGSDGVSYWHVVARGKMLPDEVVSGFLSVTRGLSVGGDVAIGGRLNSVNSPNLLPNSTGELRNQCWSGTNFGVVAGTSGEGTVFINSAAINIAGYAMDYSDNIAISAGMQLILSAEIATNGLNSGQVYMKVESFNSSGTLLGTFSTTPISTKRDYTVMTASGKTPNGTTYVRVSRVADNAPNISQWGVAFRRIKLERGSSPSLYSQEASILYLQGAPAFDGRPTFGGNVPWDSWNLPRPLQHSDIGAIAAAGGEERDLAINDEVRLALNFTPKANSVLSNATLTINVGNSSATANDFIAYLDVFDVGANAVVARGSSSVVSVPNGQQYVGVSSAASLACAVAYGSLTIGKQYQIRLHVWKVQPIGPIYPRNMSINGVVV</sequence>
<reference evidence="1 2" key="1">
    <citation type="submission" date="2017-04" db="EMBL/GenBank/DDBJ databases">
        <title>Complete genome sequence of Burkholderia cenocepacia PC184 Midwest clone.</title>
        <authorList>
            <person name="Mulks M.H."/>
            <person name="Cooper V.S."/>
        </authorList>
    </citation>
    <scope>NUCLEOTIDE SEQUENCE [LARGE SCALE GENOMIC DNA]</scope>
    <source>
        <strain evidence="1 2">PC184 Mulks</strain>
    </source>
</reference>
<protein>
    <submittedName>
        <fullName evidence="1">Uncharacterized protein</fullName>
    </submittedName>
</protein>
<proteinExistence type="predicted"/>
<organism evidence="1 2">
    <name type="scientific">Burkholderia cenocepacia</name>
    <dbReference type="NCBI Taxonomy" id="95486"/>
    <lineage>
        <taxon>Bacteria</taxon>
        <taxon>Pseudomonadati</taxon>
        <taxon>Pseudomonadota</taxon>
        <taxon>Betaproteobacteria</taxon>
        <taxon>Burkholderiales</taxon>
        <taxon>Burkholderiaceae</taxon>
        <taxon>Burkholderia</taxon>
        <taxon>Burkholderia cepacia complex</taxon>
    </lineage>
</organism>
<accession>A0AAD0J9S2</accession>
<name>A0AAD0J9S2_9BURK</name>
<dbReference type="EMBL" id="CP021069">
    <property type="protein sequence ID" value="AWG33185.1"/>
    <property type="molecule type" value="Genomic_DNA"/>
</dbReference>
<evidence type="ECO:0000313" key="2">
    <source>
        <dbReference type="Proteomes" id="UP000244809"/>
    </source>
</evidence>
<dbReference type="AlphaFoldDB" id="A0AAD0J9S2"/>
<dbReference type="Proteomes" id="UP000244809">
    <property type="component" value="Chromosome 3"/>
</dbReference>
<evidence type="ECO:0000313" key="1">
    <source>
        <dbReference type="EMBL" id="AWG33185.1"/>
    </source>
</evidence>